<name>A0A1P8RBJ8_9EURY</name>
<proteinExistence type="predicted"/>
<dbReference type="NCBIfam" id="TIGR00318">
    <property type="entry name" value="cyaB"/>
    <property type="match status" value="1"/>
</dbReference>
<protein>
    <submittedName>
        <fullName evidence="2">Adenylate cyclase</fullName>
    </submittedName>
</protein>
<dbReference type="Pfam" id="PF01928">
    <property type="entry name" value="CYTH"/>
    <property type="match status" value="1"/>
</dbReference>
<evidence type="ECO:0000313" key="2">
    <source>
        <dbReference type="EMBL" id="APX95902.1"/>
    </source>
</evidence>
<dbReference type="InterPro" id="IPR023577">
    <property type="entry name" value="CYTH_domain"/>
</dbReference>
<dbReference type="SUPFAM" id="SSF55154">
    <property type="entry name" value="CYTH-like phosphatases"/>
    <property type="match status" value="1"/>
</dbReference>
<dbReference type="InterPro" id="IPR008173">
    <property type="entry name" value="Adenylyl_cyclase_CyaB"/>
</dbReference>
<dbReference type="Gene3D" id="2.40.320.10">
    <property type="entry name" value="Hypothetical Protein Pfu-838710-001"/>
    <property type="match status" value="1"/>
</dbReference>
<evidence type="ECO:0000259" key="1">
    <source>
        <dbReference type="PROSITE" id="PS51707"/>
    </source>
</evidence>
<evidence type="ECO:0000313" key="3">
    <source>
        <dbReference type="Proteomes" id="UP000187321"/>
    </source>
</evidence>
<dbReference type="Proteomes" id="UP000187321">
    <property type="component" value="Chromosome"/>
</dbReference>
<dbReference type="SMART" id="SM01118">
    <property type="entry name" value="CYTH"/>
    <property type="match status" value="1"/>
</dbReference>
<sequence>MYEVEVKVPADLEPVRTRLEALEATREGTLVQRDTYYDAPHRTFAETDEALRIRRESNAESGTDETRVTYKGPLLDDESKSREEFETGVGNDDTFDSILTNLGFEPAATVHKERERFELEGFTVTLDSVVDVGEYVEVEAEVEDEADLASAREAVYAVLERLELDPDEQIRTSYLGLLLEA</sequence>
<dbReference type="EMBL" id="CP019327">
    <property type="protein sequence ID" value="APX95902.1"/>
    <property type="molecule type" value="Genomic_DNA"/>
</dbReference>
<feature type="domain" description="CYTH" evidence="1">
    <location>
        <begin position="1"/>
        <end position="180"/>
    </location>
</feature>
<dbReference type="RefSeq" id="WP_076578047.1">
    <property type="nucleotide sequence ID" value="NZ_CP019327.1"/>
</dbReference>
<organism evidence="2 3">
    <name type="scientific">Natronorubrum daqingense</name>
    <dbReference type="NCBI Taxonomy" id="588898"/>
    <lineage>
        <taxon>Archaea</taxon>
        <taxon>Methanobacteriati</taxon>
        <taxon>Methanobacteriota</taxon>
        <taxon>Stenosarchaea group</taxon>
        <taxon>Halobacteria</taxon>
        <taxon>Halobacteriales</taxon>
        <taxon>Natrialbaceae</taxon>
        <taxon>Natronorubrum</taxon>
    </lineage>
</organism>
<gene>
    <name evidence="2" type="ORF">BB347_04325</name>
</gene>
<dbReference type="PANTHER" id="PTHR21028:SF2">
    <property type="entry name" value="CYTH DOMAIN-CONTAINING PROTEIN"/>
    <property type="match status" value="1"/>
</dbReference>
<dbReference type="PANTHER" id="PTHR21028">
    <property type="entry name" value="SI:CH211-156B7.4"/>
    <property type="match status" value="1"/>
</dbReference>
<dbReference type="OrthoDB" id="46040at2157"/>
<accession>A0A1P8RBJ8</accession>
<dbReference type="AlphaFoldDB" id="A0A1P8RBJ8"/>
<reference evidence="2 3" key="1">
    <citation type="submission" date="2017-01" db="EMBL/GenBank/DDBJ databases">
        <title>Complete genome sequence of Haloterrigena daqingensis type strain (JX313T).</title>
        <authorList>
            <person name="Shuang W."/>
        </authorList>
    </citation>
    <scope>NUCLEOTIDE SEQUENCE [LARGE SCALE GENOMIC DNA]</scope>
    <source>
        <strain evidence="2 3">JX313</strain>
    </source>
</reference>
<dbReference type="InterPro" id="IPR033469">
    <property type="entry name" value="CYTH-like_dom_sf"/>
</dbReference>
<dbReference type="KEGG" id="hda:BB347_04325"/>
<dbReference type="GeneID" id="30955142"/>
<dbReference type="PROSITE" id="PS51707">
    <property type="entry name" value="CYTH"/>
    <property type="match status" value="1"/>
</dbReference>
<dbReference type="CDD" id="cd07890">
    <property type="entry name" value="CYTH-like_AC_IV-like"/>
    <property type="match status" value="1"/>
</dbReference>